<keyword evidence="2" id="KW-0378">Hydrolase</keyword>
<comment type="caution">
    <text evidence="4">The sequence shown here is derived from an EMBL/GenBank/DDBJ whole genome shotgun (WGS) entry which is preliminary data.</text>
</comment>
<dbReference type="PANTHER" id="PTHR12655">
    <property type="entry name" value="ACYL-COA THIOESTERASE"/>
    <property type="match status" value="1"/>
</dbReference>
<keyword evidence="5" id="KW-1185">Reference proteome</keyword>
<name>A0A540L1J6_MALBA</name>
<organism evidence="4 5">
    <name type="scientific">Malus baccata</name>
    <name type="common">Siberian crab apple</name>
    <name type="synonym">Pyrus baccata</name>
    <dbReference type="NCBI Taxonomy" id="106549"/>
    <lineage>
        <taxon>Eukaryota</taxon>
        <taxon>Viridiplantae</taxon>
        <taxon>Streptophyta</taxon>
        <taxon>Embryophyta</taxon>
        <taxon>Tracheophyta</taxon>
        <taxon>Spermatophyta</taxon>
        <taxon>Magnoliopsida</taxon>
        <taxon>eudicotyledons</taxon>
        <taxon>Gunneridae</taxon>
        <taxon>Pentapetalae</taxon>
        <taxon>rosids</taxon>
        <taxon>fabids</taxon>
        <taxon>Rosales</taxon>
        <taxon>Rosaceae</taxon>
        <taxon>Amygdaloideae</taxon>
        <taxon>Maleae</taxon>
        <taxon>Malus</taxon>
    </lineage>
</organism>
<feature type="compositionally biased region" description="Polar residues" evidence="3">
    <location>
        <begin position="94"/>
        <end position="105"/>
    </location>
</feature>
<evidence type="ECO:0000256" key="1">
    <source>
        <dbReference type="ARBA" id="ARBA00010458"/>
    </source>
</evidence>
<proteinExistence type="inferred from homology"/>
<dbReference type="GO" id="GO:0047617">
    <property type="term" value="F:fatty acyl-CoA hydrolase activity"/>
    <property type="evidence" value="ECO:0007669"/>
    <property type="project" value="TreeGrafter"/>
</dbReference>
<evidence type="ECO:0000256" key="2">
    <source>
        <dbReference type="ARBA" id="ARBA00022801"/>
    </source>
</evidence>
<sequence length="213" mass="23593">MTPLRKPLPHLLFTPKSKSSSFQSLASYFTLTPNLHPSSPHPPESPTTRIPNPPQQPKPTFKIPPFFPIPPPFTHTRSFSTANSDPSQPIPVVSTVNSPHDSSQPIDAGSSIRKPISLWPGMYSSPVTNALWEARSRMYGDASGDAPPQSELVARTPAQSRTSILYKFSSDYKLREQYRNPWNGIRMGKLLEDLDALAGTIAFKSCWVGIHNM</sequence>
<feature type="compositionally biased region" description="Polar residues" evidence="3">
    <location>
        <begin position="75"/>
        <end position="87"/>
    </location>
</feature>
<evidence type="ECO:0000313" key="4">
    <source>
        <dbReference type="EMBL" id="TQD80199.1"/>
    </source>
</evidence>
<accession>A0A540L1J6</accession>
<dbReference type="Gene3D" id="3.10.129.10">
    <property type="entry name" value="Hotdog Thioesterase"/>
    <property type="match status" value="1"/>
</dbReference>
<reference evidence="4 5" key="1">
    <citation type="journal article" date="2019" name="G3 (Bethesda)">
        <title>Sequencing of a Wild Apple (Malus baccata) Genome Unravels the Differences Between Cultivated and Wild Apple Species Regarding Disease Resistance and Cold Tolerance.</title>
        <authorList>
            <person name="Chen X."/>
        </authorList>
    </citation>
    <scope>NUCLEOTIDE SEQUENCE [LARGE SCALE GENOMIC DNA]</scope>
    <source>
        <strain evidence="5">cv. Shandingzi</strain>
        <tissue evidence="4">Leaves</tissue>
    </source>
</reference>
<dbReference type="PANTHER" id="PTHR12655:SF3">
    <property type="entry name" value="ACYL-COENZYME A THIOESTERASE 9, MITOCHONDRIAL-LIKE ISOFORM X1"/>
    <property type="match status" value="1"/>
</dbReference>
<dbReference type="STRING" id="106549.A0A540L1J6"/>
<evidence type="ECO:0000313" key="5">
    <source>
        <dbReference type="Proteomes" id="UP000315295"/>
    </source>
</evidence>
<dbReference type="Proteomes" id="UP000315295">
    <property type="component" value="Unassembled WGS sequence"/>
</dbReference>
<gene>
    <name evidence="4" type="ORF">C1H46_034253</name>
</gene>
<evidence type="ECO:0000256" key="3">
    <source>
        <dbReference type="SAM" id="MobiDB-lite"/>
    </source>
</evidence>
<dbReference type="EMBL" id="VIEB01000820">
    <property type="protein sequence ID" value="TQD80199.1"/>
    <property type="molecule type" value="Genomic_DNA"/>
</dbReference>
<feature type="compositionally biased region" description="Pro residues" evidence="3">
    <location>
        <begin position="39"/>
        <end position="57"/>
    </location>
</feature>
<feature type="region of interest" description="Disordered" evidence="3">
    <location>
        <begin position="33"/>
        <end position="111"/>
    </location>
</feature>
<protein>
    <submittedName>
        <fullName evidence="4">Uncharacterized protein</fullName>
    </submittedName>
</protein>
<dbReference type="GO" id="GO:0006637">
    <property type="term" value="P:acyl-CoA metabolic process"/>
    <property type="evidence" value="ECO:0007669"/>
    <property type="project" value="TreeGrafter"/>
</dbReference>
<comment type="similarity">
    <text evidence="1">Belongs to the acyl coenzyme A hydrolase family.</text>
</comment>
<dbReference type="AlphaFoldDB" id="A0A540L1J6"/>